<proteinExistence type="predicted"/>
<evidence type="ECO:0000313" key="4">
    <source>
        <dbReference type="Proteomes" id="UP000533598"/>
    </source>
</evidence>
<keyword evidence="4" id="KW-1185">Reference proteome</keyword>
<dbReference type="Gene3D" id="1.10.260.40">
    <property type="entry name" value="lambda repressor-like DNA-binding domains"/>
    <property type="match status" value="1"/>
</dbReference>
<dbReference type="GO" id="GO:0003677">
    <property type="term" value="F:DNA binding"/>
    <property type="evidence" value="ECO:0007669"/>
    <property type="project" value="InterPro"/>
</dbReference>
<protein>
    <submittedName>
        <fullName evidence="3">Transcriptional regulator with XRE-family HTH domain</fullName>
    </submittedName>
</protein>
<dbReference type="RefSeq" id="WP_185004044.1">
    <property type="nucleotide sequence ID" value="NZ_BAAAUI010000004.1"/>
</dbReference>
<evidence type="ECO:0000256" key="1">
    <source>
        <dbReference type="SAM" id="MobiDB-lite"/>
    </source>
</evidence>
<feature type="compositionally biased region" description="Basic and acidic residues" evidence="1">
    <location>
        <begin position="8"/>
        <end position="17"/>
    </location>
</feature>
<dbReference type="EMBL" id="JACHMH010000001">
    <property type="protein sequence ID" value="MBB4678182.1"/>
    <property type="molecule type" value="Genomic_DNA"/>
</dbReference>
<dbReference type="Pfam" id="PF13560">
    <property type="entry name" value="HTH_31"/>
    <property type="match status" value="1"/>
</dbReference>
<dbReference type="SMART" id="SM00530">
    <property type="entry name" value="HTH_XRE"/>
    <property type="match status" value="1"/>
</dbReference>
<evidence type="ECO:0000313" key="3">
    <source>
        <dbReference type="EMBL" id="MBB4678182.1"/>
    </source>
</evidence>
<dbReference type="CDD" id="cd00093">
    <property type="entry name" value="HTH_XRE"/>
    <property type="match status" value="1"/>
</dbReference>
<dbReference type="InterPro" id="IPR010982">
    <property type="entry name" value="Lambda_DNA-bd_dom_sf"/>
</dbReference>
<dbReference type="Gene3D" id="3.30.450.180">
    <property type="match status" value="1"/>
</dbReference>
<dbReference type="SUPFAM" id="SSF47413">
    <property type="entry name" value="lambda repressor-like DNA-binding domains"/>
    <property type="match status" value="1"/>
</dbReference>
<dbReference type="Proteomes" id="UP000533598">
    <property type="component" value="Unassembled WGS sequence"/>
</dbReference>
<comment type="caution">
    <text evidence="3">The sequence shown here is derived from an EMBL/GenBank/DDBJ whole genome shotgun (WGS) entry which is preliminary data.</text>
</comment>
<dbReference type="InterPro" id="IPR001387">
    <property type="entry name" value="Cro/C1-type_HTH"/>
</dbReference>
<dbReference type="AlphaFoldDB" id="A0A7W7CBY2"/>
<accession>A0A7W7CBY2</accession>
<dbReference type="InterPro" id="IPR041413">
    <property type="entry name" value="MLTR_LBD"/>
</dbReference>
<gene>
    <name evidence="3" type="ORF">HNR67_004300</name>
</gene>
<feature type="region of interest" description="Disordered" evidence="1">
    <location>
        <begin position="1"/>
        <end position="44"/>
    </location>
</feature>
<name>A0A7W7CBY2_9PSEU</name>
<organism evidence="3 4">
    <name type="scientific">Crossiella cryophila</name>
    <dbReference type="NCBI Taxonomy" id="43355"/>
    <lineage>
        <taxon>Bacteria</taxon>
        <taxon>Bacillati</taxon>
        <taxon>Actinomycetota</taxon>
        <taxon>Actinomycetes</taxon>
        <taxon>Pseudonocardiales</taxon>
        <taxon>Pseudonocardiaceae</taxon>
        <taxon>Crossiella</taxon>
    </lineage>
</organism>
<dbReference type="Pfam" id="PF17765">
    <property type="entry name" value="MLTR_LBD"/>
    <property type="match status" value="1"/>
</dbReference>
<sequence length="285" mass="31474">MTSLSGQRRRELGELLRRARGRSQPSAADRPGGRRRRTPGLRREEVARAAGVSTTWYTWLEQGRPITASARVLDAIATVLELSDLERAYLFRLGRGEEAPLSAGRDLASPGTLAFLNALAIPAYLVDDVWVLQAYNRPAATLFGFAELPGDSNNLLELMLTRPAARSYVADWPEVSRAMVWRLRLASSLRAEEPAVRALVARLRVASPEMAGWWEDERLPQAREDALRVLNTWAGAIAFRTVVLRGFDSPQLMLHLFAPVPDGVSGPRLEQVLCGKPAVDVDRTG</sequence>
<evidence type="ECO:0000259" key="2">
    <source>
        <dbReference type="SMART" id="SM00530"/>
    </source>
</evidence>
<feature type="domain" description="HTH cro/C1-type" evidence="2">
    <location>
        <begin position="15"/>
        <end position="87"/>
    </location>
</feature>
<reference evidence="3 4" key="1">
    <citation type="submission" date="2020-08" db="EMBL/GenBank/DDBJ databases">
        <title>Sequencing the genomes of 1000 actinobacteria strains.</title>
        <authorList>
            <person name="Klenk H.-P."/>
        </authorList>
    </citation>
    <scope>NUCLEOTIDE SEQUENCE [LARGE SCALE GENOMIC DNA]</scope>
    <source>
        <strain evidence="3 4">DSM 44230</strain>
    </source>
</reference>
<dbReference type="PANTHER" id="PTHR35010">
    <property type="entry name" value="BLL4672 PROTEIN-RELATED"/>
    <property type="match status" value="1"/>
</dbReference>